<evidence type="ECO:0000313" key="2">
    <source>
        <dbReference type="EMBL" id="SDA90458.1"/>
    </source>
</evidence>
<dbReference type="Proteomes" id="UP000198588">
    <property type="component" value="Unassembled WGS sequence"/>
</dbReference>
<keyword evidence="1" id="KW-0812">Transmembrane</keyword>
<feature type="transmembrane region" description="Helical" evidence="1">
    <location>
        <begin position="21"/>
        <end position="43"/>
    </location>
</feature>
<accession>A0A1G5Z6E1</accession>
<dbReference type="PANTHER" id="PTHR37314:SF4">
    <property type="entry name" value="UPF0700 TRANSMEMBRANE PROTEIN YOAK"/>
    <property type="match status" value="1"/>
</dbReference>
<reference evidence="2 3" key="1">
    <citation type="submission" date="2016-10" db="EMBL/GenBank/DDBJ databases">
        <authorList>
            <person name="de Groot N.N."/>
        </authorList>
    </citation>
    <scope>NUCLEOTIDE SEQUENCE [LARGE SCALE GENOMIC DNA]</scope>
    <source>
        <strain evidence="2 3">CGMCC 1.12097</strain>
    </source>
</reference>
<dbReference type="AlphaFoldDB" id="A0A1G5Z6E1"/>
<organism evidence="2 3">
    <name type="scientific">Mesorhizobium qingshengii</name>
    <dbReference type="NCBI Taxonomy" id="1165689"/>
    <lineage>
        <taxon>Bacteria</taxon>
        <taxon>Pseudomonadati</taxon>
        <taxon>Pseudomonadota</taxon>
        <taxon>Alphaproteobacteria</taxon>
        <taxon>Hyphomicrobiales</taxon>
        <taxon>Phyllobacteriaceae</taxon>
        <taxon>Mesorhizobium</taxon>
    </lineage>
</organism>
<protein>
    <submittedName>
        <fullName evidence="2">Uncharacterized membrane protein YoaK, UPF0700 family</fullName>
    </submittedName>
</protein>
<dbReference type="OrthoDB" id="270162at2"/>
<keyword evidence="1" id="KW-1133">Transmembrane helix</keyword>
<keyword evidence="1" id="KW-0472">Membrane</keyword>
<proteinExistence type="predicted"/>
<evidence type="ECO:0000256" key="1">
    <source>
        <dbReference type="SAM" id="Phobius"/>
    </source>
</evidence>
<feature type="transmembrane region" description="Helical" evidence="1">
    <location>
        <begin position="221"/>
        <end position="240"/>
    </location>
</feature>
<evidence type="ECO:0000313" key="3">
    <source>
        <dbReference type="Proteomes" id="UP000198588"/>
    </source>
</evidence>
<name>A0A1G5Z6E1_9HYPH</name>
<dbReference type="EMBL" id="FMXM01000014">
    <property type="protein sequence ID" value="SDA90458.1"/>
    <property type="molecule type" value="Genomic_DNA"/>
</dbReference>
<feature type="transmembrane region" description="Helical" evidence="1">
    <location>
        <begin position="99"/>
        <end position="120"/>
    </location>
</feature>
<feature type="transmembrane region" description="Helical" evidence="1">
    <location>
        <begin position="126"/>
        <end position="146"/>
    </location>
</feature>
<gene>
    <name evidence="2" type="ORF">SAMN02927914_04356</name>
</gene>
<feature type="transmembrane region" description="Helical" evidence="1">
    <location>
        <begin position="63"/>
        <end position="87"/>
    </location>
</feature>
<dbReference type="InterPro" id="IPR010699">
    <property type="entry name" value="DUF1275"/>
</dbReference>
<feature type="transmembrane region" description="Helical" evidence="1">
    <location>
        <begin position="197"/>
        <end position="215"/>
    </location>
</feature>
<sequence>MIVYLRRLTGKERSERTDRHLARFLTFIAGAANAGGFLAVQQYTSHMSGIVSSMADHVALGNIGLALSGLGALLSFVAGAACSAVLVNWGRRQSLQSEYAFPLVLEAVLLICFGLLGSHLARHEALFVPMTVMLLCFIMGLQNAIITKLSEARIRTTHVTGLVTDMGIELGKLFYWNISGNDSDELFVKADRRKLRLLASLVALFFIGGVIGAMGFKHVGFAVTLFLAAILLVLASMPVLEDVSIRMRRLWQ</sequence>
<dbReference type="Pfam" id="PF06912">
    <property type="entry name" value="DUF1275"/>
    <property type="match status" value="1"/>
</dbReference>
<dbReference type="PANTHER" id="PTHR37314">
    <property type="entry name" value="SLR0142 PROTEIN"/>
    <property type="match status" value="1"/>
</dbReference>
<dbReference type="STRING" id="1165689.SAMN02927914_04356"/>